<dbReference type="SUPFAM" id="SSF51230">
    <property type="entry name" value="Single hybrid motif"/>
    <property type="match status" value="1"/>
</dbReference>
<reference evidence="4" key="1">
    <citation type="submission" date="2017-02" db="EMBL/GenBank/DDBJ databases">
        <authorList>
            <person name="Mornico D."/>
        </authorList>
    </citation>
    <scope>NUCLEOTIDE SEQUENCE [LARGE SCALE GENOMIC DNA]</scope>
</reference>
<evidence type="ECO:0000259" key="2">
    <source>
        <dbReference type="Pfam" id="PF00364"/>
    </source>
</evidence>
<proteinExistence type="predicted"/>
<feature type="compositionally biased region" description="Polar residues" evidence="1">
    <location>
        <begin position="47"/>
        <end position="63"/>
    </location>
</feature>
<evidence type="ECO:0000256" key="1">
    <source>
        <dbReference type="SAM" id="MobiDB-lite"/>
    </source>
</evidence>
<protein>
    <submittedName>
        <fullName evidence="3">Biotin carboxyl carrier protein of acetyl-CoA carboxylase</fullName>
    </submittedName>
</protein>
<sequence length="141" mass="14817">MDFNTLEAVVKKVANSSVHQVTVSEGEQSITVVNSSQSQVNSAAQPAMTQQSSQNNPVASAESTSKHIASTYVGYVQLGQDAAAAPLVKPGDTVEVGQTVAYVDVLSKLMPVLSEVSGLVDKILVTNGDKVDYAKPLIELR</sequence>
<feature type="region of interest" description="Disordered" evidence="1">
    <location>
        <begin position="41"/>
        <end position="63"/>
    </location>
</feature>
<organism evidence="3 4">
    <name type="scientific">Psychrobacter pasteurii</name>
    <dbReference type="NCBI Taxonomy" id="1945520"/>
    <lineage>
        <taxon>Bacteria</taxon>
        <taxon>Pseudomonadati</taxon>
        <taxon>Pseudomonadota</taxon>
        <taxon>Gammaproteobacteria</taxon>
        <taxon>Moraxellales</taxon>
        <taxon>Moraxellaceae</taxon>
        <taxon>Psychrobacter</taxon>
    </lineage>
</organism>
<dbReference type="PANTHER" id="PTHR47597">
    <property type="entry name" value="IS A MEMBER OF THE PF|00364 BIOTIN-REQUIRING ENZYMES FAMILY-RELATED"/>
    <property type="match status" value="1"/>
</dbReference>
<dbReference type="AlphaFoldDB" id="A0A1R4EEU2"/>
<evidence type="ECO:0000313" key="4">
    <source>
        <dbReference type="Proteomes" id="UP000188169"/>
    </source>
</evidence>
<gene>
    <name evidence="3" type="primary">accB_1</name>
    <name evidence="3" type="ORF">A1019T_00969</name>
</gene>
<dbReference type="InterPro" id="IPR011053">
    <property type="entry name" value="Single_hybrid_motif"/>
</dbReference>
<dbReference type="RefSeq" id="WP_077448422.1">
    <property type="nucleotide sequence ID" value="NZ_FUGD01000069.1"/>
</dbReference>
<dbReference type="CDD" id="cd06850">
    <property type="entry name" value="biotinyl_domain"/>
    <property type="match status" value="1"/>
</dbReference>
<accession>A0A1R4EEU2</accession>
<dbReference type="EMBL" id="FUGD01000069">
    <property type="protein sequence ID" value="SJM36998.1"/>
    <property type="molecule type" value="Genomic_DNA"/>
</dbReference>
<dbReference type="InterPro" id="IPR000089">
    <property type="entry name" value="Biotin_lipoyl"/>
</dbReference>
<dbReference type="PANTHER" id="PTHR47597:SF1">
    <property type="entry name" value="IS A MEMBER OF THE PF|00364 BIOTIN-REQUIRING ENZYMES FAMILY-RELATED"/>
    <property type="match status" value="1"/>
</dbReference>
<name>A0A1R4EEU2_9GAMM</name>
<keyword evidence="4" id="KW-1185">Reference proteome</keyword>
<dbReference type="Proteomes" id="UP000188169">
    <property type="component" value="Unassembled WGS sequence"/>
</dbReference>
<dbReference type="Gene3D" id="2.40.50.100">
    <property type="match status" value="1"/>
</dbReference>
<dbReference type="OrthoDB" id="6659673at2"/>
<dbReference type="InterPro" id="IPR053217">
    <property type="entry name" value="ACC_Biotin_Carrier"/>
</dbReference>
<dbReference type="Pfam" id="PF00364">
    <property type="entry name" value="Biotin_lipoyl"/>
    <property type="match status" value="1"/>
</dbReference>
<evidence type="ECO:0000313" key="3">
    <source>
        <dbReference type="EMBL" id="SJM36998.1"/>
    </source>
</evidence>
<feature type="domain" description="Lipoyl-binding" evidence="2">
    <location>
        <begin position="84"/>
        <end position="140"/>
    </location>
</feature>
<dbReference type="STRING" id="1945520.A1019T_00969"/>